<dbReference type="eggNOG" id="COG0801">
    <property type="taxonomic scope" value="Bacteria"/>
</dbReference>
<dbReference type="GO" id="GO:0005524">
    <property type="term" value="F:ATP binding"/>
    <property type="evidence" value="ECO:0007669"/>
    <property type="project" value="UniProtKB-KW"/>
</dbReference>
<dbReference type="CDD" id="cd00483">
    <property type="entry name" value="HPPK"/>
    <property type="match status" value="1"/>
</dbReference>
<evidence type="ECO:0000256" key="2">
    <source>
        <dbReference type="ARBA" id="ARBA00005810"/>
    </source>
</evidence>
<evidence type="ECO:0000259" key="13">
    <source>
        <dbReference type="PROSITE" id="PS00794"/>
    </source>
</evidence>
<evidence type="ECO:0000256" key="8">
    <source>
        <dbReference type="ARBA" id="ARBA00022840"/>
    </source>
</evidence>
<dbReference type="PANTHER" id="PTHR43071">
    <property type="entry name" value="2-AMINO-4-HYDROXY-6-HYDROXYMETHYLDIHYDROPTERIDINE PYROPHOSPHOKINASE"/>
    <property type="match status" value="1"/>
</dbReference>
<name>A0A062VL16_9PROT</name>
<dbReference type="GO" id="GO:0046654">
    <property type="term" value="P:tetrahydrofolate biosynthetic process"/>
    <property type="evidence" value="ECO:0007669"/>
    <property type="project" value="UniProtKB-UniPathway"/>
</dbReference>
<comment type="caution">
    <text evidence="14">The sequence shown here is derived from an EMBL/GenBank/DDBJ whole genome shotgun (WGS) entry which is preliminary data.</text>
</comment>
<dbReference type="InterPro" id="IPR035907">
    <property type="entry name" value="Hppk_sf"/>
</dbReference>
<dbReference type="OrthoDB" id="9808041at2"/>
<dbReference type="STRING" id="1280954.HPO_07889"/>
<dbReference type="SUPFAM" id="SSF55083">
    <property type="entry name" value="6-hydroxymethyl-7,8-dihydropterin pyrophosphokinase, HPPK"/>
    <property type="match status" value="1"/>
</dbReference>
<evidence type="ECO:0000256" key="10">
    <source>
        <dbReference type="ARBA" id="ARBA00029409"/>
    </source>
</evidence>
<dbReference type="UniPathway" id="UPA00077">
    <property type="reaction ID" value="UER00155"/>
</dbReference>
<evidence type="ECO:0000256" key="5">
    <source>
        <dbReference type="ARBA" id="ARBA00022679"/>
    </source>
</evidence>
<evidence type="ECO:0000256" key="11">
    <source>
        <dbReference type="ARBA" id="ARBA00029766"/>
    </source>
</evidence>
<dbReference type="Gene3D" id="3.30.70.560">
    <property type="entry name" value="7,8-Dihydro-6-hydroxymethylpterin-pyrophosphokinase HPPK"/>
    <property type="match status" value="1"/>
</dbReference>
<organism evidence="14 15">
    <name type="scientific">Hyphomonas polymorpha PS728</name>
    <dbReference type="NCBI Taxonomy" id="1280954"/>
    <lineage>
        <taxon>Bacteria</taxon>
        <taxon>Pseudomonadati</taxon>
        <taxon>Pseudomonadota</taxon>
        <taxon>Alphaproteobacteria</taxon>
        <taxon>Hyphomonadales</taxon>
        <taxon>Hyphomonadaceae</taxon>
        <taxon>Hyphomonas</taxon>
    </lineage>
</organism>
<dbReference type="GO" id="GO:0016301">
    <property type="term" value="F:kinase activity"/>
    <property type="evidence" value="ECO:0007669"/>
    <property type="project" value="UniProtKB-KW"/>
</dbReference>
<feature type="domain" description="7,8-dihydro-6-hydroxymethylpterin-pyrophosphokinase" evidence="13">
    <location>
        <begin position="88"/>
        <end position="99"/>
    </location>
</feature>
<evidence type="ECO:0000256" key="3">
    <source>
        <dbReference type="ARBA" id="ARBA00013253"/>
    </source>
</evidence>
<reference evidence="14 15" key="1">
    <citation type="journal article" date="2014" name="Antonie Van Leeuwenhoek">
        <title>Hyphomonas beringensis sp. nov. and Hyphomonas chukchiensis sp. nov., isolated from surface seawater of the Bering Sea and Chukchi Sea.</title>
        <authorList>
            <person name="Li C."/>
            <person name="Lai Q."/>
            <person name="Li G."/>
            <person name="Dong C."/>
            <person name="Wang J."/>
            <person name="Liao Y."/>
            <person name="Shao Z."/>
        </authorList>
    </citation>
    <scope>NUCLEOTIDE SEQUENCE [LARGE SCALE GENOMIC DNA]</scope>
    <source>
        <strain evidence="14 15">PS728</strain>
    </source>
</reference>
<dbReference type="AlphaFoldDB" id="A0A062VL16"/>
<sequence>MAEAALGLGSNLGDRKAHLLGAVRALKDWDGIRVLAVSSLWETPPWGIEDQPHFLNACVLIDTSLAPMEVLEACLAIERDHGRERSLRWGPRTLDVDVLYYDDVEMAGDRLILPHPRMLLRSFVLAPLAEIAPEKVIGGATIRENLALAGLEAGMRRLDPMPEDLSPD</sequence>
<evidence type="ECO:0000256" key="7">
    <source>
        <dbReference type="ARBA" id="ARBA00022777"/>
    </source>
</evidence>
<dbReference type="Pfam" id="PF01288">
    <property type="entry name" value="HPPK"/>
    <property type="match status" value="1"/>
</dbReference>
<dbReference type="NCBIfam" id="TIGR01498">
    <property type="entry name" value="folK"/>
    <property type="match status" value="1"/>
</dbReference>
<dbReference type="EC" id="2.7.6.3" evidence="3"/>
<keyword evidence="7 14" id="KW-0418">Kinase</keyword>
<keyword evidence="9" id="KW-0289">Folate biosynthesis</keyword>
<evidence type="ECO:0000313" key="14">
    <source>
        <dbReference type="EMBL" id="KCZ98804.1"/>
    </source>
</evidence>
<evidence type="ECO:0000256" key="4">
    <source>
        <dbReference type="ARBA" id="ARBA00016218"/>
    </source>
</evidence>
<comment type="function">
    <text evidence="10">Catalyzes the transfer of pyrophosphate from adenosine triphosphate (ATP) to 6-hydroxymethyl-7,8-dihydropterin, an enzymatic step in folate biosynthesis pathway.</text>
</comment>
<evidence type="ECO:0000256" key="6">
    <source>
        <dbReference type="ARBA" id="ARBA00022741"/>
    </source>
</evidence>
<dbReference type="PATRIC" id="fig|1280954.3.peg.1599"/>
<keyword evidence="6" id="KW-0547">Nucleotide-binding</keyword>
<dbReference type="InterPro" id="IPR000550">
    <property type="entry name" value="Hppk"/>
</dbReference>
<evidence type="ECO:0000256" key="12">
    <source>
        <dbReference type="ARBA" id="ARBA00033413"/>
    </source>
</evidence>
<dbReference type="GO" id="GO:0003848">
    <property type="term" value="F:2-amino-4-hydroxy-6-hydroxymethyldihydropteridine diphosphokinase activity"/>
    <property type="evidence" value="ECO:0007669"/>
    <property type="project" value="UniProtKB-EC"/>
</dbReference>
<keyword evidence="8" id="KW-0067">ATP-binding</keyword>
<dbReference type="RefSeq" id="WP_035596755.1">
    <property type="nucleotide sequence ID" value="NZ_ARYM01000008.1"/>
</dbReference>
<keyword evidence="5" id="KW-0808">Transferase</keyword>
<evidence type="ECO:0000256" key="1">
    <source>
        <dbReference type="ARBA" id="ARBA00005051"/>
    </source>
</evidence>
<evidence type="ECO:0000313" key="15">
    <source>
        <dbReference type="Proteomes" id="UP000027100"/>
    </source>
</evidence>
<proteinExistence type="inferred from homology"/>
<comment type="similarity">
    <text evidence="2">Belongs to the HPPK family.</text>
</comment>
<gene>
    <name evidence="14" type="ORF">HPO_07889</name>
</gene>
<accession>A0A062VL16</accession>
<dbReference type="PANTHER" id="PTHR43071:SF1">
    <property type="entry name" value="2-AMINO-4-HYDROXY-6-HYDROXYMETHYLDIHYDROPTERIDINE PYROPHOSPHOKINASE"/>
    <property type="match status" value="1"/>
</dbReference>
<evidence type="ECO:0000256" key="9">
    <source>
        <dbReference type="ARBA" id="ARBA00022909"/>
    </source>
</evidence>
<dbReference type="PROSITE" id="PS00794">
    <property type="entry name" value="HPPK"/>
    <property type="match status" value="1"/>
</dbReference>
<comment type="pathway">
    <text evidence="1">Cofactor biosynthesis; tetrahydrofolate biosynthesis; 2-amino-4-hydroxy-6-hydroxymethyl-7,8-dihydropteridine diphosphate from 7,8-dihydroneopterin triphosphate: step 4/4.</text>
</comment>
<keyword evidence="15" id="KW-1185">Reference proteome</keyword>
<dbReference type="Proteomes" id="UP000027100">
    <property type="component" value="Unassembled WGS sequence"/>
</dbReference>
<dbReference type="GO" id="GO:0046656">
    <property type="term" value="P:folic acid biosynthetic process"/>
    <property type="evidence" value="ECO:0007669"/>
    <property type="project" value="UniProtKB-KW"/>
</dbReference>
<protein>
    <recommendedName>
        <fullName evidence="4">2-amino-4-hydroxy-6-hydroxymethyldihydropteridine pyrophosphokinase</fullName>
        <ecNumber evidence="3">2.7.6.3</ecNumber>
    </recommendedName>
    <alternativeName>
        <fullName evidence="11">6-hydroxymethyl-7,8-dihydropterin pyrophosphokinase</fullName>
    </alternativeName>
    <alternativeName>
        <fullName evidence="12">7,8-dihydro-6-hydroxymethylpterin-pyrophosphokinase</fullName>
    </alternativeName>
</protein>
<dbReference type="EMBL" id="ARYM01000008">
    <property type="protein sequence ID" value="KCZ98804.1"/>
    <property type="molecule type" value="Genomic_DNA"/>
</dbReference>